<dbReference type="PATRIC" id="fig|271.14.peg.882"/>
<dbReference type="PANTHER" id="PTHR43449">
    <property type="entry name" value="NUCLEOTIDYLTRANSFERASE"/>
    <property type="match status" value="1"/>
</dbReference>
<evidence type="ECO:0000259" key="1">
    <source>
        <dbReference type="Pfam" id="PF01909"/>
    </source>
</evidence>
<dbReference type="Gene3D" id="3.30.460.10">
    <property type="entry name" value="Beta Polymerase, domain 2"/>
    <property type="match status" value="1"/>
</dbReference>
<dbReference type="AlphaFoldDB" id="A0A0M9AD47"/>
<dbReference type="SUPFAM" id="SSF81301">
    <property type="entry name" value="Nucleotidyltransferase"/>
    <property type="match status" value="1"/>
</dbReference>
<protein>
    <submittedName>
        <fullName evidence="2">Nucleotidyltransferase domain protein</fullName>
    </submittedName>
</protein>
<accession>A0A0M9AD47</accession>
<keyword evidence="2" id="KW-0808">Transferase</keyword>
<evidence type="ECO:0000313" key="3">
    <source>
        <dbReference type="Proteomes" id="UP000037685"/>
    </source>
</evidence>
<dbReference type="CDD" id="cd05403">
    <property type="entry name" value="NT_KNTase_like"/>
    <property type="match status" value="1"/>
</dbReference>
<dbReference type="InterPro" id="IPR002934">
    <property type="entry name" value="Polymerase_NTP_transf_dom"/>
</dbReference>
<dbReference type="GO" id="GO:0016779">
    <property type="term" value="F:nucleotidyltransferase activity"/>
    <property type="evidence" value="ECO:0007669"/>
    <property type="project" value="InterPro"/>
</dbReference>
<dbReference type="InterPro" id="IPR043519">
    <property type="entry name" value="NT_sf"/>
</dbReference>
<proteinExistence type="predicted"/>
<dbReference type="EMBL" id="LHCI01000106">
    <property type="protein sequence ID" value="KOX89629.1"/>
    <property type="molecule type" value="Genomic_DNA"/>
</dbReference>
<dbReference type="Pfam" id="PF01909">
    <property type="entry name" value="NTP_transf_2"/>
    <property type="match status" value="1"/>
</dbReference>
<dbReference type="Proteomes" id="UP000037685">
    <property type="component" value="Unassembled WGS sequence"/>
</dbReference>
<evidence type="ECO:0000313" key="2">
    <source>
        <dbReference type="EMBL" id="KOX89629.1"/>
    </source>
</evidence>
<comment type="caution">
    <text evidence="2">The sequence shown here is derived from an EMBL/GenBank/DDBJ whole genome shotgun (WGS) entry which is preliminary data.</text>
</comment>
<gene>
    <name evidence="2" type="ORF">BVI061214_00806</name>
</gene>
<feature type="domain" description="Polymerase nucleotidyl transferase" evidence="1">
    <location>
        <begin position="33"/>
        <end position="92"/>
    </location>
</feature>
<organism evidence="2 3">
    <name type="scientific">Thermus aquaticus</name>
    <dbReference type="NCBI Taxonomy" id="271"/>
    <lineage>
        <taxon>Bacteria</taxon>
        <taxon>Thermotogati</taxon>
        <taxon>Deinococcota</taxon>
        <taxon>Deinococci</taxon>
        <taxon>Thermales</taxon>
        <taxon>Thermaceae</taxon>
        <taxon>Thermus</taxon>
    </lineage>
</organism>
<reference evidence="2 3" key="1">
    <citation type="submission" date="2015-07" db="EMBL/GenBank/DDBJ databases">
        <authorList>
            <person name="Noorani M."/>
        </authorList>
    </citation>
    <scope>NUCLEOTIDE SEQUENCE [LARGE SCALE GENOMIC DNA]</scope>
    <source>
        <strain evidence="3">ATCC 25104 / DSM 625 / JCM 10724 / NBRC 103206 / NCIMB 11243 / YT-1</strain>
    </source>
</reference>
<dbReference type="RefSeq" id="WP_248841720.1">
    <property type="nucleotide sequence ID" value="NZ_LHCI01000106.1"/>
</dbReference>
<sequence length="121" mass="13551">MRLEAERLLSTPPRLSPRVGYLRKLLQGLPIPLTRALLFGSRARGEALEDSDWDLLVVSPAFRGMDYLSRIQLLYHLLPLRNVDYVALTPEEWEARKGEIGLVGEAAREGLVLLDEGAPMA</sequence>
<dbReference type="PANTHER" id="PTHR43449:SF1">
    <property type="entry name" value="POLYMERASE BETA NUCLEOTIDYLTRANSFERASE DOMAIN-CONTAINING PROTEIN"/>
    <property type="match status" value="1"/>
</dbReference>
<name>A0A0M9AD47_THEAQ</name>